<proteinExistence type="predicted"/>
<organism evidence="2 3">
    <name type="scientific">Meloidogyne incognita</name>
    <name type="common">Southern root-knot nematode worm</name>
    <name type="synonym">Oxyuris incognita</name>
    <dbReference type="NCBI Taxonomy" id="6306"/>
    <lineage>
        <taxon>Eukaryota</taxon>
        <taxon>Metazoa</taxon>
        <taxon>Ecdysozoa</taxon>
        <taxon>Nematoda</taxon>
        <taxon>Chromadorea</taxon>
        <taxon>Rhabditida</taxon>
        <taxon>Tylenchina</taxon>
        <taxon>Tylenchomorpha</taxon>
        <taxon>Tylenchoidea</taxon>
        <taxon>Meloidogynidae</taxon>
        <taxon>Meloidogyninae</taxon>
        <taxon>Meloidogyne</taxon>
        <taxon>Meloidogyne incognita group</taxon>
    </lineage>
</organism>
<dbReference type="Proteomes" id="UP000887563">
    <property type="component" value="Unplaced"/>
</dbReference>
<keyword evidence="1" id="KW-0472">Membrane</keyword>
<keyword evidence="1" id="KW-0812">Transmembrane</keyword>
<evidence type="ECO:0000313" key="3">
    <source>
        <dbReference type="WBParaSite" id="Minc3s00094g04353"/>
    </source>
</evidence>
<name>A0A914KS66_MELIC</name>
<sequence length="87" mass="10138">MTELLFGFNYWIRLFGFILFGFGKQTSINYKTFGTKTSTFCFWDFFLAFSLLSRRKCVHRLSTVYSPAVFCLIECSTTICALSVQLR</sequence>
<dbReference type="AlphaFoldDB" id="A0A914KS66"/>
<feature type="transmembrane region" description="Helical" evidence="1">
    <location>
        <begin position="64"/>
        <end position="84"/>
    </location>
</feature>
<feature type="transmembrane region" description="Helical" evidence="1">
    <location>
        <begin position="6"/>
        <end position="23"/>
    </location>
</feature>
<keyword evidence="2" id="KW-1185">Reference proteome</keyword>
<evidence type="ECO:0000313" key="2">
    <source>
        <dbReference type="Proteomes" id="UP000887563"/>
    </source>
</evidence>
<protein>
    <submittedName>
        <fullName evidence="3">Secreted protein</fullName>
    </submittedName>
</protein>
<accession>A0A914KS66</accession>
<reference evidence="3" key="1">
    <citation type="submission" date="2022-11" db="UniProtKB">
        <authorList>
            <consortium name="WormBaseParasite"/>
        </authorList>
    </citation>
    <scope>IDENTIFICATION</scope>
</reference>
<keyword evidence="1" id="KW-1133">Transmembrane helix</keyword>
<dbReference type="WBParaSite" id="Minc3s00094g04353">
    <property type="protein sequence ID" value="Minc3s00094g04353"/>
    <property type="gene ID" value="Minc3s00094g04353"/>
</dbReference>
<evidence type="ECO:0000256" key="1">
    <source>
        <dbReference type="SAM" id="Phobius"/>
    </source>
</evidence>